<dbReference type="InterPro" id="IPR034686">
    <property type="entry name" value="Terpene_cyclase-like_2"/>
</dbReference>
<dbReference type="Pfam" id="PF19086">
    <property type="entry name" value="Terpene_syn_C_2"/>
    <property type="match status" value="1"/>
</dbReference>
<dbReference type="SFLD" id="SFLDG01020">
    <property type="entry name" value="Terpene_Cyclase_Like_2"/>
    <property type="match status" value="1"/>
</dbReference>
<keyword evidence="3 6" id="KW-0479">Metal-binding</keyword>
<evidence type="ECO:0000256" key="5">
    <source>
        <dbReference type="ARBA" id="ARBA00023239"/>
    </source>
</evidence>
<dbReference type="GO" id="GO:0010333">
    <property type="term" value="F:terpene synthase activity"/>
    <property type="evidence" value="ECO:0007669"/>
    <property type="project" value="InterPro"/>
</dbReference>
<dbReference type="GO" id="GO:0046872">
    <property type="term" value="F:metal ion binding"/>
    <property type="evidence" value="ECO:0007669"/>
    <property type="project" value="UniProtKB-KW"/>
</dbReference>
<organism evidence="7 8">
    <name type="scientific">Moniliophthora roreri</name>
    <name type="common">Frosty pod rot fungus</name>
    <name type="synonym">Monilia roreri</name>
    <dbReference type="NCBI Taxonomy" id="221103"/>
    <lineage>
        <taxon>Eukaryota</taxon>
        <taxon>Fungi</taxon>
        <taxon>Dikarya</taxon>
        <taxon>Basidiomycota</taxon>
        <taxon>Agaricomycotina</taxon>
        <taxon>Agaricomycetes</taxon>
        <taxon>Agaricomycetidae</taxon>
        <taxon>Agaricales</taxon>
        <taxon>Marasmiineae</taxon>
        <taxon>Marasmiaceae</taxon>
        <taxon>Moniliophthora</taxon>
    </lineage>
</organism>
<sequence>MSVSITNKNQVVYFLSLFEDQSSSTAITDLVQQLLHTIPMAVEVVPAPVDTPVDKVTPAQDAPDHFILPDLVSHCTFPLVYHSNGDAIAAESVKWLDTNCPTLNEKRRDALYGLQAGELTAYCYNNCPDHKLRVISDFMNYLFHLDNISDGMMTKDTDVLADSVMNALWFTESYRPTHTSGKEQPAEELNPAKLARDFWSRCIRDAGPGCQARFKETLGLFFESVNIQTKARDAGIIPDLESYIDVRRDTSGCKPCWALIEYALDIDLPEYVATDPVIMALNQYTNDVVTWSNDIFSYNVEQARGDTHNMIVILMKYNGHTLQSAFDYVGQLCKESIDNFNENRKNIPSWGPEVDDMVQRYVNCLQDWTVGALHWSYMTTRYFGENGQEVKKNRYVKLLPIREDAHW</sequence>
<comment type="caution">
    <text evidence="7">The sequence shown here is derived from an EMBL/GenBank/DDBJ whole genome shotgun (WGS) entry which is preliminary data.</text>
</comment>
<dbReference type="Proteomes" id="UP000054988">
    <property type="component" value="Unassembled WGS sequence"/>
</dbReference>
<evidence type="ECO:0000313" key="7">
    <source>
        <dbReference type="EMBL" id="KTB35005.1"/>
    </source>
</evidence>
<name>A0A0W0FF94_MONRR</name>
<evidence type="ECO:0000256" key="1">
    <source>
        <dbReference type="ARBA" id="ARBA00001946"/>
    </source>
</evidence>
<gene>
    <name evidence="7" type="ORF">WG66_12445</name>
</gene>
<accession>A0A0W0FF94</accession>
<dbReference type="PANTHER" id="PTHR35201:SF4">
    <property type="entry name" value="BETA-PINACENE SYNTHASE-RELATED"/>
    <property type="match status" value="1"/>
</dbReference>
<dbReference type="SFLD" id="SFLDS00005">
    <property type="entry name" value="Isoprenoid_Synthase_Type_I"/>
    <property type="match status" value="1"/>
</dbReference>
<keyword evidence="5 6" id="KW-0456">Lyase</keyword>
<comment type="similarity">
    <text evidence="2 6">Belongs to the terpene synthase family.</text>
</comment>
<evidence type="ECO:0000256" key="6">
    <source>
        <dbReference type="RuleBase" id="RU366034"/>
    </source>
</evidence>
<comment type="cofactor">
    <cofactor evidence="1 6">
        <name>Mg(2+)</name>
        <dbReference type="ChEBI" id="CHEBI:18420"/>
    </cofactor>
</comment>
<dbReference type="AlphaFoldDB" id="A0A0W0FF94"/>
<reference evidence="7 8" key="1">
    <citation type="submission" date="2015-12" db="EMBL/GenBank/DDBJ databases">
        <title>Draft genome sequence of Moniliophthora roreri, the causal agent of frosty pod rot of cacao.</title>
        <authorList>
            <person name="Aime M.C."/>
            <person name="Diaz-Valderrama J.R."/>
            <person name="Kijpornyongpan T."/>
            <person name="Phillips-Mora W."/>
        </authorList>
    </citation>
    <scope>NUCLEOTIDE SEQUENCE [LARGE SCALE GENOMIC DNA]</scope>
    <source>
        <strain evidence="7 8">MCA 2952</strain>
    </source>
</reference>
<dbReference type="InterPro" id="IPR008949">
    <property type="entry name" value="Isoprenoid_synthase_dom_sf"/>
</dbReference>
<evidence type="ECO:0000256" key="3">
    <source>
        <dbReference type="ARBA" id="ARBA00022723"/>
    </source>
</evidence>
<dbReference type="GO" id="GO:0008299">
    <property type="term" value="P:isoprenoid biosynthetic process"/>
    <property type="evidence" value="ECO:0007669"/>
    <property type="project" value="UniProtKB-ARBA"/>
</dbReference>
<dbReference type="EC" id="4.2.3.-" evidence="6"/>
<dbReference type="PANTHER" id="PTHR35201">
    <property type="entry name" value="TERPENE SYNTHASE"/>
    <property type="match status" value="1"/>
</dbReference>
<evidence type="ECO:0000256" key="2">
    <source>
        <dbReference type="ARBA" id="ARBA00006333"/>
    </source>
</evidence>
<dbReference type="EMBL" id="LATX01002020">
    <property type="protein sequence ID" value="KTB35005.1"/>
    <property type="molecule type" value="Genomic_DNA"/>
</dbReference>
<dbReference type="SUPFAM" id="SSF48576">
    <property type="entry name" value="Terpenoid synthases"/>
    <property type="match status" value="1"/>
</dbReference>
<protein>
    <recommendedName>
        <fullName evidence="6">Terpene synthase</fullName>
        <ecNumber evidence="6">4.2.3.-</ecNumber>
    </recommendedName>
</protein>
<evidence type="ECO:0000313" key="8">
    <source>
        <dbReference type="Proteomes" id="UP000054988"/>
    </source>
</evidence>
<proteinExistence type="inferred from homology"/>
<evidence type="ECO:0000256" key="4">
    <source>
        <dbReference type="ARBA" id="ARBA00022842"/>
    </source>
</evidence>
<keyword evidence="4 6" id="KW-0460">Magnesium</keyword>
<dbReference type="Gene3D" id="1.10.600.10">
    <property type="entry name" value="Farnesyl Diphosphate Synthase"/>
    <property type="match status" value="1"/>
</dbReference>
<dbReference type="eggNOG" id="ENOG502S2X0">
    <property type="taxonomic scope" value="Eukaryota"/>
</dbReference>